<name>A0A8D8X8U8_9HEMI</name>
<organism evidence="2">
    <name type="scientific">Cacopsylla melanoneura</name>
    <dbReference type="NCBI Taxonomy" id="428564"/>
    <lineage>
        <taxon>Eukaryota</taxon>
        <taxon>Metazoa</taxon>
        <taxon>Ecdysozoa</taxon>
        <taxon>Arthropoda</taxon>
        <taxon>Hexapoda</taxon>
        <taxon>Insecta</taxon>
        <taxon>Pterygota</taxon>
        <taxon>Neoptera</taxon>
        <taxon>Paraneoptera</taxon>
        <taxon>Hemiptera</taxon>
        <taxon>Sternorrhyncha</taxon>
        <taxon>Psylloidea</taxon>
        <taxon>Psyllidae</taxon>
        <taxon>Psyllinae</taxon>
        <taxon>Cacopsylla</taxon>
    </lineage>
</organism>
<keyword evidence="1" id="KW-0472">Membrane</keyword>
<keyword evidence="1" id="KW-0812">Transmembrane</keyword>
<reference evidence="2" key="1">
    <citation type="submission" date="2021-05" db="EMBL/GenBank/DDBJ databases">
        <authorList>
            <person name="Alioto T."/>
            <person name="Alioto T."/>
            <person name="Gomez Garrido J."/>
        </authorList>
    </citation>
    <scope>NUCLEOTIDE SEQUENCE</scope>
</reference>
<feature type="transmembrane region" description="Helical" evidence="1">
    <location>
        <begin position="20"/>
        <end position="42"/>
    </location>
</feature>
<evidence type="ECO:0000313" key="2">
    <source>
        <dbReference type="EMBL" id="CAG6685850.1"/>
    </source>
</evidence>
<evidence type="ECO:0000256" key="1">
    <source>
        <dbReference type="SAM" id="Phobius"/>
    </source>
</evidence>
<proteinExistence type="predicted"/>
<dbReference type="AlphaFoldDB" id="A0A8D8X8U8"/>
<keyword evidence="1" id="KW-1133">Transmembrane helix</keyword>
<accession>A0A8D8X8U8</accession>
<protein>
    <submittedName>
        <fullName evidence="2">Uncharacterized protein</fullName>
    </submittedName>
</protein>
<dbReference type="EMBL" id="HBUF01273685">
    <property type="protein sequence ID" value="CAG6685850.1"/>
    <property type="molecule type" value="Transcribed_RNA"/>
</dbReference>
<sequence length="147" mass="17594">MCSLNIYWTRKVKRTFICTYLHIHFVVFSQVDVIFRGLILAFKLEFYVFKRQALKLVFLRMWHCKHFDNISFGKLSIAQINSVVCLKIILKYFTDRLHIVHIDSTFLFTLIQTQAHHPWYCEFGNFITRIVRQSNRFAHTEILGTST</sequence>